<protein>
    <recommendedName>
        <fullName evidence="6">PiggyBac transposable element-derived protein 4</fullName>
    </recommendedName>
</protein>
<feature type="domain" description="PiggyBac transposable element-derived protein 4 C-terminal zinc-finger" evidence="2">
    <location>
        <begin position="548"/>
        <end position="590"/>
    </location>
</feature>
<accession>A0AA38I2W4</accession>
<dbReference type="PANTHER" id="PTHR46599">
    <property type="entry name" value="PIGGYBAC TRANSPOSABLE ELEMENT-DERIVED PROTEIN 4"/>
    <property type="match status" value="1"/>
</dbReference>
<keyword evidence="5" id="KW-1185">Reference proteome</keyword>
<gene>
    <name evidence="4" type="ORF">Zmor_021519</name>
</gene>
<dbReference type="Proteomes" id="UP001168821">
    <property type="component" value="Unassembled WGS sequence"/>
</dbReference>
<name>A0AA38I2W4_9CUCU</name>
<dbReference type="InterPro" id="IPR029526">
    <property type="entry name" value="PGBD"/>
</dbReference>
<feature type="compositionally biased region" description="Acidic residues" evidence="1">
    <location>
        <begin position="51"/>
        <end position="63"/>
    </location>
</feature>
<evidence type="ECO:0000256" key="1">
    <source>
        <dbReference type="SAM" id="MobiDB-lite"/>
    </source>
</evidence>
<dbReference type="InterPro" id="IPR032718">
    <property type="entry name" value="PGBD4_Znf_C"/>
</dbReference>
<sequence length="594" mass="68368">MSSESVSGPPSTKTSDEAMPGPSGIKRRKVEVKNPQALTDEELARFFELSDTSEDDGSSEEEHDWYNISSDEGDLQSNVQDPFAELADPTKPADPDDSAQVLDVTWSDAPLKHRKNLFFTGHTALKIQPNGNTPADFFNLLVTDELYNDILQQTNAYAEEVFLSSSGYEKARITQWKPLTKEEFRVFLGLFFHMGTIHINRLQDYWRTHHLFNLVCFSQRMSRNRFLLILRCLHLAKNPLPDKTAPLDKLHKIRPIVDYFNKRMFEVYSPSRELSIDESLLAWRGRLGFRQYLPGKAHKYGIKTYVLAEPNGLTLKLLVYSGAKDITGGVGHASKVVLQLMREHFDKGHSLFMDNFYNSHSLVQKLLERATYCTGTLRANRKNNCRDVVNTKLKPGDVIAKCDELNGIIMGKWRDKREVTFISTEYSATLQETQNRRGQKKMKPEAIIYYNKFMSGVEHKDQMLAYNACDRKTIRWYKKLGLHTLQILLLNAWYLYNKYSGLRANFYDFRLNIIENLVGGTKQEKPKKAVPEGVHLPASLPKAEATKGRVQRKDCKVCYQNKIRKQTNFYCPKCKDKPGLCLEPCFRIFHGYDK</sequence>
<dbReference type="Pfam" id="PF13843">
    <property type="entry name" value="DDE_Tnp_1_7"/>
    <property type="match status" value="1"/>
</dbReference>
<dbReference type="EMBL" id="JALNTZ010000006">
    <property type="protein sequence ID" value="KAJ3649798.1"/>
    <property type="molecule type" value="Genomic_DNA"/>
</dbReference>
<dbReference type="AlphaFoldDB" id="A0AA38I2W4"/>
<evidence type="ECO:0000313" key="4">
    <source>
        <dbReference type="EMBL" id="KAJ3649798.1"/>
    </source>
</evidence>
<feature type="domain" description="PiggyBac transposable element-derived protein" evidence="3">
    <location>
        <begin position="133"/>
        <end position="493"/>
    </location>
</feature>
<evidence type="ECO:0000259" key="2">
    <source>
        <dbReference type="Pfam" id="PF13842"/>
    </source>
</evidence>
<proteinExistence type="predicted"/>
<evidence type="ECO:0000259" key="3">
    <source>
        <dbReference type="Pfam" id="PF13843"/>
    </source>
</evidence>
<feature type="compositionally biased region" description="Polar residues" evidence="1">
    <location>
        <begin position="1"/>
        <end position="13"/>
    </location>
</feature>
<evidence type="ECO:0008006" key="6">
    <source>
        <dbReference type="Google" id="ProtNLM"/>
    </source>
</evidence>
<comment type="caution">
    <text evidence="4">The sequence shown here is derived from an EMBL/GenBank/DDBJ whole genome shotgun (WGS) entry which is preliminary data.</text>
</comment>
<dbReference type="PANTHER" id="PTHR46599:SF3">
    <property type="entry name" value="PIGGYBAC TRANSPOSABLE ELEMENT-DERIVED PROTEIN 4"/>
    <property type="match status" value="1"/>
</dbReference>
<evidence type="ECO:0000313" key="5">
    <source>
        <dbReference type="Proteomes" id="UP001168821"/>
    </source>
</evidence>
<dbReference type="Pfam" id="PF13842">
    <property type="entry name" value="zf-Tnp_2"/>
    <property type="match status" value="1"/>
</dbReference>
<organism evidence="4 5">
    <name type="scientific">Zophobas morio</name>
    <dbReference type="NCBI Taxonomy" id="2755281"/>
    <lineage>
        <taxon>Eukaryota</taxon>
        <taxon>Metazoa</taxon>
        <taxon>Ecdysozoa</taxon>
        <taxon>Arthropoda</taxon>
        <taxon>Hexapoda</taxon>
        <taxon>Insecta</taxon>
        <taxon>Pterygota</taxon>
        <taxon>Neoptera</taxon>
        <taxon>Endopterygota</taxon>
        <taxon>Coleoptera</taxon>
        <taxon>Polyphaga</taxon>
        <taxon>Cucujiformia</taxon>
        <taxon>Tenebrionidae</taxon>
        <taxon>Zophobas</taxon>
    </lineage>
</organism>
<feature type="region of interest" description="Disordered" evidence="1">
    <location>
        <begin position="1"/>
        <end position="64"/>
    </location>
</feature>
<reference evidence="4" key="1">
    <citation type="journal article" date="2023" name="G3 (Bethesda)">
        <title>Whole genome assemblies of Zophobas morio and Tenebrio molitor.</title>
        <authorList>
            <person name="Kaur S."/>
            <person name="Stinson S.A."/>
            <person name="diCenzo G.C."/>
        </authorList>
    </citation>
    <scope>NUCLEOTIDE SEQUENCE</scope>
    <source>
        <strain evidence="4">QUZm001</strain>
    </source>
</reference>